<evidence type="ECO:0000313" key="2">
    <source>
        <dbReference type="EMBL" id="DAE19718.1"/>
    </source>
</evidence>
<accession>A0A8S5QKA2</accession>
<evidence type="ECO:0000256" key="1">
    <source>
        <dbReference type="SAM" id="MobiDB-lite"/>
    </source>
</evidence>
<feature type="region of interest" description="Disordered" evidence="1">
    <location>
        <begin position="81"/>
        <end position="102"/>
    </location>
</feature>
<feature type="compositionally biased region" description="Basic and acidic residues" evidence="1">
    <location>
        <begin position="81"/>
        <end position="101"/>
    </location>
</feature>
<sequence length="214" mass="24076">MKFTKQQLLDTLKAKLTANGKHLSISDKTIKSLSDSHFDLLVNEETELDNLVSKLLPQFVSLNGNYEKDNADFIKKWNKEHPQKNLEEEPEENGKEGKESNDSISKLLKRLEALEQRDAEHEAERLVSGKRSELLAKLKEKGINDTKWIDAYMKKLTLTKDSDIEKELSDAEEFYNISHSSRKANTPGASGQEDGDGKIDFSDVVGIVNPSAGE</sequence>
<protein>
    <submittedName>
        <fullName evidence="2">Uncharacterized protein</fullName>
    </submittedName>
</protein>
<organism evidence="2">
    <name type="scientific">Myoviridae sp. ctuID12</name>
    <dbReference type="NCBI Taxonomy" id="2826707"/>
    <lineage>
        <taxon>Viruses</taxon>
        <taxon>Duplodnaviria</taxon>
        <taxon>Heunggongvirae</taxon>
        <taxon>Uroviricota</taxon>
        <taxon>Caudoviricetes</taxon>
    </lineage>
</organism>
<name>A0A8S5QKA2_9CAUD</name>
<dbReference type="EMBL" id="BK015684">
    <property type="protein sequence ID" value="DAE19718.1"/>
    <property type="molecule type" value="Genomic_DNA"/>
</dbReference>
<feature type="compositionally biased region" description="Polar residues" evidence="1">
    <location>
        <begin position="178"/>
        <end position="189"/>
    </location>
</feature>
<proteinExistence type="predicted"/>
<feature type="region of interest" description="Disordered" evidence="1">
    <location>
        <begin position="178"/>
        <end position="214"/>
    </location>
</feature>
<reference evidence="2" key="1">
    <citation type="journal article" date="2021" name="Proc. Natl. Acad. Sci. U.S.A.">
        <title>A Catalog of Tens of Thousands of Viruses from Human Metagenomes Reveals Hidden Associations with Chronic Diseases.</title>
        <authorList>
            <person name="Tisza M.J."/>
            <person name="Buck C.B."/>
        </authorList>
    </citation>
    <scope>NUCLEOTIDE SEQUENCE</scope>
    <source>
        <strain evidence="2">CtuID12</strain>
    </source>
</reference>